<dbReference type="EMBL" id="JAGINW010000001">
    <property type="protein sequence ID" value="MBP2319943.1"/>
    <property type="molecule type" value="Genomic_DNA"/>
</dbReference>
<sequence>MEVSAEQLRSWVESWSWRIPRGPQHGGMSGDVREWWSLTIWRRNDHAELQLDVNRLRPTRGSEVQTFTRTVTHQDLRPAPDYRMLVNRLNLELGELFIQAGIKPPRLPDGSLSGDVHDL</sequence>
<organism evidence="1 2">
    <name type="scientific">Kibdelosporangium banguiense</name>
    <dbReference type="NCBI Taxonomy" id="1365924"/>
    <lineage>
        <taxon>Bacteria</taxon>
        <taxon>Bacillati</taxon>
        <taxon>Actinomycetota</taxon>
        <taxon>Actinomycetes</taxon>
        <taxon>Pseudonocardiales</taxon>
        <taxon>Pseudonocardiaceae</taxon>
        <taxon>Kibdelosporangium</taxon>
    </lineage>
</organism>
<dbReference type="RefSeq" id="WP_209633667.1">
    <property type="nucleotide sequence ID" value="NZ_JAGINW010000001.1"/>
</dbReference>
<reference evidence="1 2" key="1">
    <citation type="submission" date="2021-03" db="EMBL/GenBank/DDBJ databases">
        <title>Sequencing the genomes of 1000 actinobacteria strains.</title>
        <authorList>
            <person name="Klenk H.-P."/>
        </authorList>
    </citation>
    <scope>NUCLEOTIDE SEQUENCE [LARGE SCALE GENOMIC DNA]</scope>
    <source>
        <strain evidence="1 2">DSM 46670</strain>
    </source>
</reference>
<proteinExistence type="predicted"/>
<keyword evidence="2" id="KW-1185">Reference proteome</keyword>
<protein>
    <submittedName>
        <fullName evidence="1">Uncharacterized protein</fullName>
    </submittedName>
</protein>
<name>A0ABS4T7V2_9PSEU</name>
<comment type="caution">
    <text evidence="1">The sequence shown here is derived from an EMBL/GenBank/DDBJ whole genome shotgun (WGS) entry which is preliminary data.</text>
</comment>
<accession>A0ABS4T7V2</accession>
<gene>
    <name evidence="1" type="ORF">JOF56_000328</name>
</gene>
<dbReference type="Proteomes" id="UP001519332">
    <property type="component" value="Unassembled WGS sequence"/>
</dbReference>
<evidence type="ECO:0000313" key="1">
    <source>
        <dbReference type="EMBL" id="MBP2319943.1"/>
    </source>
</evidence>
<evidence type="ECO:0000313" key="2">
    <source>
        <dbReference type="Proteomes" id="UP001519332"/>
    </source>
</evidence>